<proteinExistence type="predicted"/>
<dbReference type="Proteomes" id="UP000832011">
    <property type="component" value="Chromosome"/>
</dbReference>
<name>A0ABY4DXM2_9NEIS</name>
<dbReference type="InterPro" id="IPR009951">
    <property type="entry name" value="Host-nuc_inhib_Gam"/>
</dbReference>
<dbReference type="Pfam" id="PF07352">
    <property type="entry name" value="Phage_Mu_Gam"/>
    <property type="match status" value="1"/>
</dbReference>
<dbReference type="RefSeq" id="WP_058356714.1">
    <property type="nucleotide sequence ID" value="NZ_CABKVG010000009.1"/>
</dbReference>
<dbReference type="SUPFAM" id="SSF161266">
    <property type="entry name" value="Gam-like"/>
    <property type="match status" value="1"/>
</dbReference>
<reference evidence="1 2" key="1">
    <citation type="journal article" date="2022" name="Res Sq">
        <title>Evolution of multicellular longitudinally dividing oral cavity symbionts (Neisseriaceae).</title>
        <authorList>
            <person name="Nyongesa S."/>
            <person name="Weber P."/>
            <person name="Bernet E."/>
            <person name="Pullido F."/>
            <person name="Nieckarz M."/>
            <person name="Delaby M."/>
            <person name="Nieves C."/>
            <person name="Viehboeck T."/>
            <person name="Krause N."/>
            <person name="Rivera-Millot A."/>
            <person name="Nakamura A."/>
            <person name="Vischer N."/>
            <person name="VanNieuwenhze M."/>
            <person name="Brun Y."/>
            <person name="Cava F."/>
            <person name="Bulgheresi S."/>
            <person name="Veyrier F."/>
        </authorList>
    </citation>
    <scope>NUCLEOTIDE SEQUENCE [LARGE SCALE GENOMIC DNA]</scope>
    <source>
        <strain evidence="1 2">SN4</strain>
    </source>
</reference>
<sequence>MKPNANATAFSNVDAFKAAFSDLMQLEQQKADKAAKLQAKITALQAKHSEETASLNGSIEALRQSIGQYAHIHRDTLTGGGLRKSVSIGNGAIKWRKQPDSVQITGDLDTMLAELKKRRLTRFLRVKTELNKTAIMADAELLKKRPIAGITIVQGGESMVIDTGVKA</sequence>
<dbReference type="Gene3D" id="1.20.5.170">
    <property type="match status" value="1"/>
</dbReference>
<accession>A0ABY4DXM2</accession>
<evidence type="ECO:0000313" key="1">
    <source>
        <dbReference type="EMBL" id="UOO87846.1"/>
    </source>
</evidence>
<keyword evidence="2" id="KW-1185">Reference proteome</keyword>
<dbReference type="EMBL" id="CP091511">
    <property type="protein sequence ID" value="UOO87846.1"/>
    <property type="molecule type" value="Genomic_DNA"/>
</dbReference>
<organism evidence="1 2">
    <name type="scientific">Vitreoscilla massiliensis</name>
    <dbReference type="NCBI Taxonomy" id="1689272"/>
    <lineage>
        <taxon>Bacteria</taxon>
        <taxon>Pseudomonadati</taxon>
        <taxon>Pseudomonadota</taxon>
        <taxon>Betaproteobacteria</taxon>
        <taxon>Neisseriales</taxon>
        <taxon>Neisseriaceae</taxon>
        <taxon>Vitreoscilla</taxon>
    </lineage>
</organism>
<evidence type="ECO:0000313" key="2">
    <source>
        <dbReference type="Proteomes" id="UP000832011"/>
    </source>
</evidence>
<gene>
    <name evidence="1" type="ORF">LVJ82_10110</name>
</gene>
<protein>
    <submittedName>
        <fullName evidence="1">Host-nuclease inhibitor Gam family protein</fullName>
    </submittedName>
</protein>